<dbReference type="STRING" id="27349.A0A0L6VLE9"/>
<keyword evidence="4" id="KW-0560">Oxidoreductase</keyword>
<dbReference type="PANTHER" id="PTHR46056">
    <property type="entry name" value="LONG-CHAIN-ALCOHOL OXIDASE"/>
    <property type="match status" value="1"/>
</dbReference>
<accession>A0A0L6VLE9</accession>
<evidence type="ECO:0000313" key="6">
    <source>
        <dbReference type="Proteomes" id="UP000037035"/>
    </source>
</evidence>
<dbReference type="AlphaFoldDB" id="A0A0L6VLE9"/>
<organism evidence="5 6">
    <name type="scientific">Puccinia sorghi</name>
    <dbReference type="NCBI Taxonomy" id="27349"/>
    <lineage>
        <taxon>Eukaryota</taxon>
        <taxon>Fungi</taxon>
        <taxon>Dikarya</taxon>
        <taxon>Basidiomycota</taxon>
        <taxon>Pucciniomycotina</taxon>
        <taxon>Pucciniomycetes</taxon>
        <taxon>Pucciniales</taxon>
        <taxon>Pucciniaceae</taxon>
        <taxon>Puccinia</taxon>
    </lineage>
</organism>
<evidence type="ECO:0000256" key="2">
    <source>
        <dbReference type="ARBA" id="ARBA00022630"/>
    </source>
</evidence>
<dbReference type="VEuPathDB" id="FungiDB:VP01_1380g6"/>
<dbReference type="GO" id="GO:0016491">
    <property type="term" value="F:oxidoreductase activity"/>
    <property type="evidence" value="ECO:0007669"/>
    <property type="project" value="UniProtKB-KW"/>
</dbReference>
<name>A0A0L6VLE9_9BASI</name>
<dbReference type="OrthoDB" id="269227at2759"/>
<evidence type="ECO:0000256" key="4">
    <source>
        <dbReference type="ARBA" id="ARBA00023002"/>
    </source>
</evidence>
<dbReference type="Proteomes" id="UP000037035">
    <property type="component" value="Unassembled WGS sequence"/>
</dbReference>
<gene>
    <name evidence="5" type="ORF">VP01_1380g6</name>
</gene>
<evidence type="ECO:0000256" key="3">
    <source>
        <dbReference type="ARBA" id="ARBA00022827"/>
    </source>
</evidence>
<comment type="similarity">
    <text evidence="1">Belongs to the GMC oxidoreductase family.</text>
</comment>
<keyword evidence="3" id="KW-0274">FAD</keyword>
<evidence type="ECO:0000256" key="1">
    <source>
        <dbReference type="ARBA" id="ARBA00010790"/>
    </source>
</evidence>
<dbReference type="PANTHER" id="PTHR46056:SF12">
    <property type="entry name" value="LONG-CHAIN-ALCOHOL OXIDASE"/>
    <property type="match status" value="1"/>
</dbReference>
<protein>
    <submittedName>
        <fullName evidence="5">Uncharacterized protein</fullName>
    </submittedName>
</protein>
<evidence type="ECO:0000313" key="5">
    <source>
        <dbReference type="EMBL" id="KNZ61598.1"/>
    </source>
</evidence>
<sequence length="100" mass="10906">MGCILISAISELGSSQLFEPVGRWYVVSGAINTPALLLHSVVHRNGAVGQGLHLHPVTAVTGWFRESVKPWKGSIMTVIPSEIENRQGTRYGCKLEVFAF</sequence>
<proteinExistence type="inferred from homology"/>
<reference evidence="5 6" key="1">
    <citation type="submission" date="2015-08" db="EMBL/GenBank/DDBJ databases">
        <title>Next Generation Sequencing and Analysis of the Genome of Puccinia sorghi L Schw, the Causal Agent of Maize Common Rust.</title>
        <authorList>
            <person name="Rochi L."/>
            <person name="Burguener G."/>
            <person name="Darino M."/>
            <person name="Turjanski A."/>
            <person name="Kreff E."/>
            <person name="Dieguez M.J."/>
            <person name="Sacco F."/>
        </authorList>
    </citation>
    <scope>NUCLEOTIDE SEQUENCE [LARGE SCALE GENOMIC DNA]</scope>
    <source>
        <strain evidence="5 6">RO10H11247</strain>
    </source>
</reference>
<dbReference type="EMBL" id="LAVV01004232">
    <property type="protein sequence ID" value="KNZ61598.1"/>
    <property type="molecule type" value="Genomic_DNA"/>
</dbReference>
<keyword evidence="6" id="KW-1185">Reference proteome</keyword>
<comment type="caution">
    <text evidence="5">The sequence shown here is derived from an EMBL/GenBank/DDBJ whole genome shotgun (WGS) entry which is preliminary data.</text>
</comment>
<keyword evidence="2" id="KW-0285">Flavoprotein</keyword>